<organism evidence="9 10">
    <name type="scientific">Candidatus Bacteroides merdigallinarum</name>
    <dbReference type="NCBI Taxonomy" id="2838473"/>
    <lineage>
        <taxon>Bacteria</taxon>
        <taxon>Pseudomonadati</taxon>
        <taxon>Bacteroidota</taxon>
        <taxon>Bacteroidia</taxon>
        <taxon>Bacteroidales</taxon>
        <taxon>Bacteroidaceae</taxon>
        <taxon>Bacteroides</taxon>
    </lineage>
</organism>
<keyword evidence="3" id="KW-0378">Hydrolase</keyword>
<comment type="similarity">
    <text evidence="2">Belongs to the Gfo/Idh/MocA family. Glycosyl hydrolase 109 subfamily.</text>
</comment>
<feature type="domain" description="Gfo/Idh/MocA-like oxidoreductase N-terminal" evidence="7">
    <location>
        <begin position="66"/>
        <end position="192"/>
    </location>
</feature>
<dbReference type="InterPro" id="IPR036291">
    <property type="entry name" value="NAD(P)-bd_dom_sf"/>
</dbReference>
<feature type="domain" description="Glycosyl hydrolase 109 C-terminal" evidence="8">
    <location>
        <begin position="204"/>
        <end position="349"/>
    </location>
</feature>
<sequence>MRTYRFPQLRHTVCALTLALAGSLSFLACQAPQTEKVPTPISVPAPERPAGQSDVIGLTCPPIDTVRIGFVGLGARGTEAIRRFTYQKGIRVVALCDLHQARTDSCQRMLQRAGMPQAATYYGSEDAWKQVCERPDIDLVYIATDWVNHAPIMLYAMEQGKHVACEVPAALTLDDIWKVVDTAERTRKHCMMLENCVYDFFEITTLNMAQQGLFGDITHVKGAYNHCLADIWTDYNADWRMQYNMAHRGDVYPTHGMGPACQLLNIHRGDRMTHLVAMDSDPVSIPAYLKAHGREADAENFQNGEVTLTLIRTEKGKTMQIEHNVASPRPYSRLYQLTGTKGFANKYPVEGYALDSKDLPESVTGGKTFTAHEYMPAEALAKLMELYKDPIVKEMEASAKEVGGHGGMDFIMDTRLIYCLRNGLPLDMDVYDLAEWCALIPLTQLSLENGSAPVEVPDFTRGNWNKVQGYRHAFAAE</sequence>
<evidence type="ECO:0000256" key="1">
    <source>
        <dbReference type="ARBA" id="ARBA00001911"/>
    </source>
</evidence>
<dbReference type="Pfam" id="PF01408">
    <property type="entry name" value="GFO_IDH_MocA"/>
    <property type="match status" value="1"/>
</dbReference>
<evidence type="ECO:0000313" key="9">
    <source>
        <dbReference type="EMBL" id="HIZ32575.1"/>
    </source>
</evidence>
<evidence type="ECO:0000259" key="8">
    <source>
        <dbReference type="Pfam" id="PF21252"/>
    </source>
</evidence>
<dbReference type="Pfam" id="PF21252">
    <property type="entry name" value="Glyco_hydro_109_C"/>
    <property type="match status" value="1"/>
</dbReference>
<evidence type="ECO:0000259" key="7">
    <source>
        <dbReference type="Pfam" id="PF01408"/>
    </source>
</evidence>
<evidence type="ECO:0000256" key="5">
    <source>
        <dbReference type="ARBA" id="ARBA00023295"/>
    </source>
</evidence>
<dbReference type="Gene3D" id="3.30.360.10">
    <property type="entry name" value="Dihydrodipicolinate Reductase, domain 2"/>
    <property type="match status" value="1"/>
</dbReference>
<comment type="cofactor">
    <cofactor evidence="1">
        <name>NAD(+)</name>
        <dbReference type="ChEBI" id="CHEBI:57540"/>
    </cofactor>
</comment>
<dbReference type="GO" id="GO:0000166">
    <property type="term" value="F:nucleotide binding"/>
    <property type="evidence" value="ECO:0007669"/>
    <property type="project" value="InterPro"/>
</dbReference>
<evidence type="ECO:0000313" key="10">
    <source>
        <dbReference type="Proteomes" id="UP000824028"/>
    </source>
</evidence>
<dbReference type="SUPFAM" id="SSF51735">
    <property type="entry name" value="NAD(P)-binding Rossmann-fold domains"/>
    <property type="match status" value="1"/>
</dbReference>
<protein>
    <submittedName>
        <fullName evidence="9">Gfo/Idh/MocA family oxidoreductase</fullName>
    </submittedName>
</protein>
<reference evidence="9" key="2">
    <citation type="submission" date="2021-04" db="EMBL/GenBank/DDBJ databases">
        <authorList>
            <person name="Gilroy R."/>
        </authorList>
    </citation>
    <scope>NUCLEOTIDE SEQUENCE</scope>
    <source>
        <strain evidence="9">ChiHjej9B8-1298</strain>
    </source>
</reference>
<gene>
    <name evidence="9" type="ORF">H9814_03365</name>
</gene>
<dbReference type="InterPro" id="IPR050463">
    <property type="entry name" value="Gfo/Idh/MocA_oxidrdct_glycsds"/>
</dbReference>
<evidence type="ECO:0000256" key="4">
    <source>
        <dbReference type="ARBA" id="ARBA00023027"/>
    </source>
</evidence>
<evidence type="ECO:0000256" key="3">
    <source>
        <dbReference type="ARBA" id="ARBA00022801"/>
    </source>
</evidence>
<dbReference type="Proteomes" id="UP000824028">
    <property type="component" value="Unassembled WGS sequence"/>
</dbReference>
<dbReference type="InterPro" id="IPR000683">
    <property type="entry name" value="Gfo/Idh/MocA-like_OxRdtase_N"/>
</dbReference>
<keyword evidence="5" id="KW-0326">Glycosidase</keyword>
<keyword evidence="4" id="KW-0520">NAD</keyword>
<feature type="signal peptide" evidence="6">
    <location>
        <begin position="1"/>
        <end position="30"/>
    </location>
</feature>
<keyword evidence="6" id="KW-0732">Signal</keyword>
<dbReference type="AlphaFoldDB" id="A0A9D2E886"/>
<proteinExistence type="inferred from homology"/>
<reference evidence="9" key="1">
    <citation type="journal article" date="2021" name="PeerJ">
        <title>Extensive microbial diversity within the chicken gut microbiome revealed by metagenomics and culture.</title>
        <authorList>
            <person name="Gilroy R."/>
            <person name="Ravi A."/>
            <person name="Getino M."/>
            <person name="Pursley I."/>
            <person name="Horton D.L."/>
            <person name="Alikhan N.F."/>
            <person name="Baker D."/>
            <person name="Gharbi K."/>
            <person name="Hall N."/>
            <person name="Watson M."/>
            <person name="Adriaenssens E.M."/>
            <person name="Foster-Nyarko E."/>
            <person name="Jarju S."/>
            <person name="Secka A."/>
            <person name="Antonio M."/>
            <person name="Oren A."/>
            <person name="Chaudhuri R.R."/>
            <person name="La Ragione R."/>
            <person name="Hildebrand F."/>
            <person name="Pallen M.J."/>
        </authorList>
    </citation>
    <scope>NUCLEOTIDE SEQUENCE</scope>
    <source>
        <strain evidence="9">ChiHjej9B8-1298</strain>
    </source>
</reference>
<feature type="chain" id="PRO_5038342378" evidence="6">
    <location>
        <begin position="31"/>
        <end position="477"/>
    </location>
</feature>
<dbReference type="SUPFAM" id="SSF55347">
    <property type="entry name" value="Glyceraldehyde-3-phosphate dehydrogenase-like, C-terminal domain"/>
    <property type="match status" value="1"/>
</dbReference>
<dbReference type="PANTHER" id="PTHR43818">
    <property type="entry name" value="BCDNA.GH03377"/>
    <property type="match status" value="1"/>
</dbReference>
<dbReference type="PANTHER" id="PTHR43818:SF1">
    <property type="entry name" value="GLYCOSYL HYDROLASE FAMILY 109 PROTEIN"/>
    <property type="match status" value="1"/>
</dbReference>
<dbReference type="Gene3D" id="3.40.50.720">
    <property type="entry name" value="NAD(P)-binding Rossmann-like Domain"/>
    <property type="match status" value="1"/>
</dbReference>
<evidence type="ECO:0000256" key="2">
    <source>
        <dbReference type="ARBA" id="ARBA00009329"/>
    </source>
</evidence>
<dbReference type="GO" id="GO:0016798">
    <property type="term" value="F:hydrolase activity, acting on glycosyl bonds"/>
    <property type="evidence" value="ECO:0007669"/>
    <property type="project" value="UniProtKB-KW"/>
</dbReference>
<name>A0A9D2E886_9BACE</name>
<comment type="caution">
    <text evidence="9">The sequence shown here is derived from an EMBL/GenBank/DDBJ whole genome shotgun (WGS) entry which is preliminary data.</text>
</comment>
<dbReference type="EMBL" id="DXBX01000026">
    <property type="protein sequence ID" value="HIZ32575.1"/>
    <property type="molecule type" value="Genomic_DNA"/>
</dbReference>
<dbReference type="InterPro" id="IPR049303">
    <property type="entry name" value="Glyco_hydro_109_C"/>
</dbReference>
<accession>A0A9D2E886</accession>
<dbReference type="PROSITE" id="PS51257">
    <property type="entry name" value="PROKAR_LIPOPROTEIN"/>
    <property type="match status" value="1"/>
</dbReference>
<evidence type="ECO:0000256" key="6">
    <source>
        <dbReference type="SAM" id="SignalP"/>
    </source>
</evidence>